<comment type="caution">
    <text evidence="4">The sequence shown here is derived from an EMBL/GenBank/DDBJ whole genome shotgun (WGS) entry which is preliminary data.</text>
</comment>
<dbReference type="AlphaFoldDB" id="A0A929G1U9"/>
<accession>A0A929G1U9</accession>
<dbReference type="EMBL" id="JADEYC010000037">
    <property type="protein sequence ID" value="MBE9376222.1"/>
    <property type="molecule type" value="Genomic_DNA"/>
</dbReference>
<evidence type="ECO:0000313" key="5">
    <source>
        <dbReference type="Proteomes" id="UP000598360"/>
    </source>
</evidence>
<keyword evidence="5" id="KW-1185">Reference proteome</keyword>
<evidence type="ECO:0000256" key="1">
    <source>
        <dbReference type="SAM" id="MobiDB-lite"/>
    </source>
</evidence>
<dbReference type="Proteomes" id="UP000598360">
    <property type="component" value="Unassembled WGS sequence"/>
</dbReference>
<dbReference type="InterPro" id="IPR019692">
    <property type="entry name" value="CFP-6_PH"/>
</dbReference>
<evidence type="ECO:0000259" key="3">
    <source>
        <dbReference type="Pfam" id="PF10756"/>
    </source>
</evidence>
<organism evidence="4 5">
    <name type="scientific">Saccharopolyspora montiporae</name>
    <dbReference type="NCBI Taxonomy" id="2781240"/>
    <lineage>
        <taxon>Bacteria</taxon>
        <taxon>Bacillati</taxon>
        <taxon>Actinomycetota</taxon>
        <taxon>Actinomycetes</taxon>
        <taxon>Pseudonocardiales</taxon>
        <taxon>Pseudonocardiaceae</taxon>
        <taxon>Saccharopolyspora</taxon>
    </lineage>
</organism>
<reference evidence="4" key="1">
    <citation type="submission" date="2020-10" db="EMBL/GenBank/DDBJ databases">
        <title>Diversity and distribution of actinomycetes associated with coral in the coast of Hainan.</title>
        <authorList>
            <person name="Li F."/>
        </authorList>
    </citation>
    <scope>NUCLEOTIDE SEQUENCE</scope>
    <source>
        <strain evidence="4">HNM0983</strain>
    </source>
</reference>
<keyword evidence="2" id="KW-1133">Transmembrane helix</keyword>
<sequence length="163" mass="17180">MAGRPGESTGRTDATAAHTPAEEAPDAGTPADGSAPRLPASLTFRTPRVSVLAVLAIAACATPLATTAGGWALLVYLFPLALLVWLLRTGTTVTAESVTARTVLGRAEMPWDEIGSLRVHRQARLQAVLRSGKRVTLPSVRPRDLPRFAMMSGGRLPDPYAAE</sequence>
<keyword evidence="2" id="KW-0472">Membrane</keyword>
<protein>
    <submittedName>
        <fullName evidence="4">PH domain-containing protein</fullName>
    </submittedName>
</protein>
<evidence type="ECO:0000256" key="2">
    <source>
        <dbReference type="SAM" id="Phobius"/>
    </source>
</evidence>
<evidence type="ECO:0000313" key="4">
    <source>
        <dbReference type="EMBL" id="MBE9376222.1"/>
    </source>
</evidence>
<feature type="region of interest" description="Disordered" evidence="1">
    <location>
        <begin position="1"/>
        <end position="39"/>
    </location>
</feature>
<feature type="domain" description="Low molecular weight protein antigen 6 PH" evidence="3">
    <location>
        <begin position="88"/>
        <end position="158"/>
    </location>
</feature>
<name>A0A929G1U9_9PSEU</name>
<feature type="transmembrane region" description="Helical" evidence="2">
    <location>
        <begin position="49"/>
        <end position="65"/>
    </location>
</feature>
<keyword evidence="2" id="KW-0812">Transmembrane</keyword>
<gene>
    <name evidence="4" type="ORF">IQ251_17370</name>
</gene>
<dbReference type="Pfam" id="PF10756">
    <property type="entry name" value="bPH_6"/>
    <property type="match status" value="1"/>
</dbReference>
<proteinExistence type="predicted"/>